<dbReference type="GO" id="GO:0070197">
    <property type="term" value="P:meiotic attachment of telomere to nuclear envelope"/>
    <property type="evidence" value="ECO:0007669"/>
    <property type="project" value="InterPro"/>
</dbReference>
<dbReference type="SUPFAM" id="SSF54616">
    <property type="entry name" value="DNA-binding domain of Mlu1-box binding protein MBP1"/>
    <property type="match status" value="1"/>
</dbReference>
<evidence type="ECO:0000256" key="1">
    <source>
        <dbReference type="SAM" id="Coils"/>
    </source>
</evidence>
<dbReference type="InterPro" id="IPR036887">
    <property type="entry name" value="HTH_APSES_sf"/>
</dbReference>
<protein>
    <recommendedName>
        <fullName evidence="3">HTH APSES-type domain-containing protein</fullName>
    </recommendedName>
</protein>
<evidence type="ECO:0000313" key="4">
    <source>
        <dbReference type="EMBL" id="WVN85339.1"/>
    </source>
</evidence>
<feature type="region of interest" description="Disordered" evidence="2">
    <location>
        <begin position="209"/>
        <end position="260"/>
    </location>
</feature>
<dbReference type="PROSITE" id="PS51299">
    <property type="entry name" value="HTH_APSES"/>
    <property type="match status" value="1"/>
</dbReference>
<dbReference type="EMBL" id="CP143784">
    <property type="protein sequence ID" value="WVN85339.1"/>
    <property type="molecule type" value="Genomic_DNA"/>
</dbReference>
<gene>
    <name evidence="4" type="ORF">L203_100484</name>
</gene>
<feature type="domain" description="HTH APSES-type" evidence="3">
    <location>
        <begin position="61"/>
        <end position="177"/>
    </location>
</feature>
<keyword evidence="5" id="KW-1185">Reference proteome</keyword>
<dbReference type="GO" id="GO:1990862">
    <property type="term" value="C:nuclear membrane complex Bqt3-Bqt4"/>
    <property type="evidence" value="ECO:0007669"/>
    <property type="project" value="InterPro"/>
</dbReference>
<feature type="compositionally biased region" description="Basic and acidic residues" evidence="2">
    <location>
        <begin position="33"/>
        <end position="42"/>
    </location>
</feature>
<evidence type="ECO:0000259" key="3">
    <source>
        <dbReference type="PROSITE" id="PS51299"/>
    </source>
</evidence>
<dbReference type="RefSeq" id="XP_066066040.1">
    <property type="nucleotide sequence ID" value="XM_066209943.1"/>
</dbReference>
<accession>A0AAJ8JN91</accession>
<dbReference type="KEGG" id="cdep:91084700"/>
<name>A0AAJ8JN91_9TREE</name>
<dbReference type="InterPro" id="IPR003163">
    <property type="entry name" value="Tscrpt_reg_HTH_APSES-type"/>
</dbReference>
<dbReference type="InterPro" id="IPR037548">
    <property type="entry name" value="Bqt4"/>
</dbReference>
<dbReference type="GeneID" id="91084700"/>
<evidence type="ECO:0000256" key="2">
    <source>
        <dbReference type="SAM" id="MobiDB-lite"/>
    </source>
</evidence>
<reference evidence="4" key="3">
    <citation type="submission" date="2024-01" db="EMBL/GenBank/DDBJ databases">
        <authorList>
            <person name="Coelho M.A."/>
            <person name="David-Palma M."/>
            <person name="Shea T."/>
            <person name="Sun S."/>
            <person name="Cuomo C.A."/>
            <person name="Heitman J."/>
        </authorList>
    </citation>
    <scope>NUCLEOTIDE SEQUENCE</scope>
    <source>
        <strain evidence="4">CBS 7841</strain>
    </source>
</reference>
<feature type="region of interest" description="Disordered" evidence="2">
    <location>
        <begin position="1"/>
        <end position="42"/>
    </location>
</feature>
<dbReference type="GO" id="GO:0003677">
    <property type="term" value="F:DNA binding"/>
    <property type="evidence" value="ECO:0007669"/>
    <property type="project" value="InterPro"/>
</dbReference>
<dbReference type="Proteomes" id="UP000094043">
    <property type="component" value="Chromosome 1"/>
</dbReference>
<evidence type="ECO:0000313" key="5">
    <source>
        <dbReference type="Proteomes" id="UP000094043"/>
    </source>
</evidence>
<dbReference type="GO" id="GO:0044820">
    <property type="term" value="P:mitotic telomere tethering at nuclear periphery"/>
    <property type="evidence" value="ECO:0007669"/>
    <property type="project" value="TreeGrafter"/>
</dbReference>
<dbReference type="AlphaFoldDB" id="A0AAJ8JN91"/>
<keyword evidence="1" id="KW-0175">Coiled coil</keyword>
<dbReference type="PANTHER" id="PTHR38044">
    <property type="entry name" value="BOUQUET FORMATION PROTEIN 4"/>
    <property type="match status" value="1"/>
</dbReference>
<feature type="compositionally biased region" description="Polar residues" evidence="2">
    <location>
        <begin position="230"/>
        <end position="239"/>
    </location>
</feature>
<reference evidence="4" key="2">
    <citation type="journal article" date="2022" name="Elife">
        <title>Obligate sexual reproduction of a homothallic fungus closely related to the Cryptococcus pathogenic species complex.</title>
        <authorList>
            <person name="Passer A.R."/>
            <person name="Clancey S.A."/>
            <person name="Shea T."/>
            <person name="David-Palma M."/>
            <person name="Averette A.F."/>
            <person name="Boekhout T."/>
            <person name="Porcel B.M."/>
            <person name="Nowrousian M."/>
            <person name="Cuomo C.A."/>
            <person name="Sun S."/>
            <person name="Heitman J."/>
            <person name="Coelho M.A."/>
        </authorList>
    </citation>
    <scope>NUCLEOTIDE SEQUENCE</scope>
    <source>
        <strain evidence="4">CBS 7841</strain>
    </source>
</reference>
<organism evidence="4 5">
    <name type="scientific">Cryptococcus depauperatus CBS 7841</name>
    <dbReference type="NCBI Taxonomy" id="1295531"/>
    <lineage>
        <taxon>Eukaryota</taxon>
        <taxon>Fungi</taxon>
        <taxon>Dikarya</taxon>
        <taxon>Basidiomycota</taxon>
        <taxon>Agaricomycotina</taxon>
        <taxon>Tremellomycetes</taxon>
        <taxon>Tremellales</taxon>
        <taxon>Cryptococcaceae</taxon>
        <taxon>Cryptococcus</taxon>
    </lineage>
</organism>
<sequence length="390" mass="43042">MSETSITDVAPPPYPGNDQYDLTPTPHTANRPRLPEDKRNSHLIDLSDDAKIVKFQTIVREGKEIVVGRIKVPTETNSGPHHAFILRRYDTNAISLTTMYRVAFPGASEEDEKREMDWVKSSFDIRGTNGGRDSDAVRLAGQWVSRNLAIHIAPAYNLTDLVAALARAVPDPNVAYRKSQRSQAAAEEIARQRVRTDAEAETTTIAPIFNSVEPMIQPSGDSAPSPIVPSLTNAESSLPASKRRRKGSVPEETLEDNSPVIPQIASHSEDIRHVTVEATTTITSPSGAVIDIDSEIAQAKQLVQDLRQELQLRSEAGNELEEQGIALPEDTRGVKRVKGDASGWGHLLHFSLNTPPPFFETFLRGRCNECQLLQWFLGSAHIVCQTELYE</sequence>
<proteinExistence type="predicted"/>
<reference evidence="4" key="1">
    <citation type="submission" date="2016-06" db="EMBL/GenBank/DDBJ databases">
        <authorList>
            <person name="Cuomo C."/>
            <person name="Litvintseva A."/>
            <person name="Heitman J."/>
            <person name="Chen Y."/>
            <person name="Sun S."/>
            <person name="Springer D."/>
            <person name="Dromer F."/>
            <person name="Young S."/>
            <person name="Zeng Q."/>
            <person name="Chapman S."/>
            <person name="Gujja S."/>
            <person name="Saif S."/>
            <person name="Birren B."/>
        </authorList>
    </citation>
    <scope>NUCLEOTIDE SEQUENCE</scope>
    <source>
        <strain evidence="4">CBS 7841</strain>
    </source>
</reference>
<dbReference type="PANTHER" id="PTHR38044:SF1">
    <property type="entry name" value="BOUQUET FORMATION PROTEIN 4"/>
    <property type="match status" value="1"/>
</dbReference>
<feature type="coiled-coil region" evidence="1">
    <location>
        <begin position="289"/>
        <end position="323"/>
    </location>
</feature>